<gene>
    <name evidence="2" type="ORF">SSGG_03130</name>
</gene>
<name>D6AQI0_STRFL</name>
<protein>
    <submittedName>
        <fullName evidence="2">Predicted protein</fullName>
    </submittedName>
</protein>
<reference evidence="3" key="1">
    <citation type="submission" date="2008-10" db="EMBL/GenBank/DDBJ databases">
        <authorList>
            <person name="Molnar K."/>
        </authorList>
    </citation>
    <scope>NUCLEOTIDE SEQUENCE [LARGE SCALE GENOMIC DNA]</scope>
    <source>
        <strain evidence="3">NRRL 15998</strain>
    </source>
</reference>
<dbReference type="AlphaFoldDB" id="D6AQI0"/>
<evidence type="ECO:0000256" key="1">
    <source>
        <dbReference type="SAM" id="MobiDB-lite"/>
    </source>
</evidence>
<accession>D6AQI0</accession>
<dbReference type="EMBL" id="DS999644">
    <property type="protein sequence ID" value="EFE75763.2"/>
    <property type="molecule type" value="Genomic_DNA"/>
</dbReference>
<dbReference type="Proteomes" id="UP000003986">
    <property type="component" value="Unassembled WGS sequence"/>
</dbReference>
<reference evidence="3" key="2">
    <citation type="submission" date="2008-12" db="EMBL/GenBank/DDBJ databases">
        <title>Annotation of Streptomyces roseosporus strain NRRL 15998.</title>
        <authorList>
            <consortium name="The Broad Institute Genome Sequencing Platform"/>
            <consortium name="Broad Institute Microbial Sequencing Center"/>
            <person name="Fischbach M."/>
            <person name="Ward D."/>
            <person name="Young S."/>
            <person name="Kodira C.D."/>
            <person name="Zeng Q."/>
            <person name="Koehrsen M."/>
            <person name="Godfrey P."/>
            <person name="Alvarado L."/>
            <person name="Berlin A.M."/>
            <person name="Borenstein D."/>
            <person name="Chen Z."/>
            <person name="Engels R."/>
            <person name="Freedman E."/>
            <person name="Gellesch M."/>
            <person name="Goldberg J."/>
            <person name="Griggs A."/>
            <person name="Gujja S."/>
            <person name="Heiman D.I."/>
            <person name="Hepburn T.A."/>
            <person name="Howarth C."/>
            <person name="Jen D."/>
            <person name="Larson L."/>
            <person name="Lewis B."/>
            <person name="Mehta T."/>
            <person name="Park D."/>
            <person name="Pearson M."/>
            <person name="Roberts A."/>
            <person name="Saif S."/>
            <person name="Shea T.D."/>
            <person name="Shenoy N."/>
            <person name="Sisk P."/>
            <person name="Stolte C."/>
            <person name="Sykes S.N."/>
            <person name="Walk T."/>
            <person name="White J."/>
            <person name="Yandava C."/>
            <person name="Straight P."/>
            <person name="Clardy J."/>
            <person name="Hung D."/>
            <person name="Kolter R."/>
            <person name="Mekalanos J."/>
            <person name="Walker S."/>
            <person name="Walsh C.T."/>
            <person name="Wieland B.L.C."/>
            <person name="Ilzarbe M."/>
            <person name="Galagan J."/>
            <person name="Nusbaum C."/>
            <person name="Birren B."/>
        </authorList>
    </citation>
    <scope>NUCLEOTIDE SEQUENCE [LARGE SCALE GENOMIC DNA]</scope>
    <source>
        <strain evidence="3">NRRL 15998</strain>
    </source>
</reference>
<proteinExistence type="predicted"/>
<evidence type="ECO:0000313" key="2">
    <source>
        <dbReference type="EMBL" id="EFE75763.2"/>
    </source>
</evidence>
<feature type="compositionally biased region" description="Basic and acidic residues" evidence="1">
    <location>
        <begin position="1"/>
        <end position="11"/>
    </location>
</feature>
<evidence type="ECO:0000313" key="3">
    <source>
        <dbReference type="Proteomes" id="UP000003986"/>
    </source>
</evidence>
<sequence length="40" mass="4161">MTRPSDTDERTGVISGPHEPPLAPIHRSDEALAGRAPAGP</sequence>
<feature type="region of interest" description="Disordered" evidence="1">
    <location>
        <begin position="1"/>
        <end position="40"/>
    </location>
</feature>
<organism evidence="2 3">
    <name type="scientific">Streptomyces filamentosus NRRL 15998</name>
    <dbReference type="NCBI Taxonomy" id="457431"/>
    <lineage>
        <taxon>Bacteria</taxon>
        <taxon>Bacillati</taxon>
        <taxon>Actinomycetota</taxon>
        <taxon>Actinomycetes</taxon>
        <taxon>Kitasatosporales</taxon>
        <taxon>Streptomycetaceae</taxon>
        <taxon>Streptomyces</taxon>
    </lineage>
</organism>